<name>A0A285IAH1_9ACTN</name>
<evidence type="ECO:0000256" key="1">
    <source>
        <dbReference type="SAM" id="MobiDB-lite"/>
    </source>
</evidence>
<keyword evidence="3" id="KW-1185">Reference proteome</keyword>
<dbReference type="EMBL" id="OBDY01000007">
    <property type="protein sequence ID" value="SNY44982.1"/>
    <property type="molecule type" value="Genomic_DNA"/>
</dbReference>
<dbReference type="OrthoDB" id="3298692at2"/>
<evidence type="ECO:0000313" key="2">
    <source>
        <dbReference type="EMBL" id="SNY44982.1"/>
    </source>
</evidence>
<dbReference type="Proteomes" id="UP000219612">
    <property type="component" value="Unassembled WGS sequence"/>
</dbReference>
<reference evidence="3" key="1">
    <citation type="submission" date="2017-09" db="EMBL/GenBank/DDBJ databases">
        <authorList>
            <person name="Varghese N."/>
            <person name="Submissions S."/>
        </authorList>
    </citation>
    <scope>NUCLEOTIDE SEQUENCE [LARGE SCALE GENOMIC DNA]</scope>
    <source>
        <strain evidence="3">CGMCC 4.6857</strain>
    </source>
</reference>
<organism evidence="2 3">
    <name type="scientific">Paractinoplanes atraurantiacus</name>
    <dbReference type="NCBI Taxonomy" id="1036182"/>
    <lineage>
        <taxon>Bacteria</taxon>
        <taxon>Bacillati</taxon>
        <taxon>Actinomycetota</taxon>
        <taxon>Actinomycetes</taxon>
        <taxon>Micromonosporales</taxon>
        <taxon>Micromonosporaceae</taxon>
        <taxon>Paractinoplanes</taxon>
    </lineage>
</organism>
<dbReference type="RefSeq" id="WP_097321336.1">
    <property type="nucleotide sequence ID" value="NZ_OBDY01000007.1"/>
</dbReference>
<evidence type="ECO:0000313" key="3">
    <source>
        <dbReference type="Proteomes" id="UP000219612"/>
    </source>
</evidence>
<gene>
    <name evidence="2" type="ORF">SAMN05421748_107152</name>
</gene>
<proteinExistence type="predicted"/>
<feature type="region of interest" description="Disordered" evidence="1">
    <location>
        <begin position="1"/>
        <end position="21"/>
    </location>
</feature>
<accession>A0A285IAH1</accession>
<protein>
    <submittedName>
        <fullName evidence="2">Uncharacterized protein</fullName>
    </submittedName>
</protein>
<dbReference type="AlphaFoldDB" id="A0A285IAH1"/>
<sequence>MTDHHDFGDHEDDFGVFDDHQLPEHAEPLPFEDHFEYEVDDHHTYDEPVHEPAEHVFDEPEHEVAELPADDPVDVFPPPVHVGELPEPVDGFPWIDTGSLGVVPADALVTPVDPVQPQELADYAGEQLPPGVDPWAALADSEDPATSTLARWWQEN</sequence>